<sequence length="67" mass="7324">MLQPAAQKSNHSKVLTAFVEPSLASAAPGQQFQFERHGYFVADRVDHVQGSKPVFNLAVGLKNSWGK</sequence>
<evidence type="ECO:0000259" key="3">
    <source>
        <dbReference type="Pfam" id="PF20974"/>
    </source>
</evidence>
<keyword evidence="1" id="KW-0648">Protein biosynthesis</keyword>
<gene>
    <name evidence="4" type="ORF">BLL52_3920</name>
</gene>
<feature type="domain" description="tRNA synthetases class I (E and Q) anti-codon binding" evidence="3">
    <location>
        <begin position="10"/>
        <end position="43"/>
    </location>
</feature>
<keyword evidence="5" id="KW-1185">Reference proteome</keyword>
<dbReference type="EMBL" id="MSYM01000018">
    <property type="protein sequence ID" value="OLP05100.1"/>
    <property type="molecule type" value="Genomic_DNA"/>
</dbReference>
<dbReference type="Proteomes" id="UP000185911">
    <property type="component" value="Unassembled WGS sequence"/>
</dbReference>
<proteinExistence type="predicted"/>
<dbReference type="AlphaFoldDB" id="A0A1Q8YBC5"/>
<organism evidence="4 5">
    <name type="scientific">Rhodoferax antarcticus ANT.BR</name>
    <dbReference type="NCBI Taxonomy" id="1111071"/>
    <lineage>
        <taxon>Bacteria</taxon>
        <taxon>Pseudomonadati</taxon>
        <taxon>Pseudomonadota</taxon>
        <taxon>Betaproteobacteria</taxon>
        <taxon>Burkholderiales</taxon>
        <taxon>Comamonadaceae</taxon>
        <taxon>Rhodoferax</taxon>
    </lineage>
</organism>
<dbReference type="InterPro" id="IPR049437">
    <property type="entry name" value="tRNA-synt_1c_C2"/>
</dbReference>
<name>A0A1Q8YBC5_9BURK</name>
<reference evidence="4 5" key="1">
    <citation type="submission" date="2017-01" db="EMBL/GenBank/DDBJ databases">
        <title>Genome sequence of Rhodoferax antarcticus ANT.BR, a psychrophilic purple nonsulfur bacterium from an Antarctic microbial mat.</title>
        <authorList>
            <person name="Baker J."/>
            <person name="Riester C."/>
            <person name="Skinner B."/>
            <person name="Newell A."/>
            <person name="Swingley W."/>
            <person name="Madigan M."/>
            <person name="Jung D."/>
            <person name="Asao M."/>
            <person name="Chen M."/>
            <person name="Loughlin P."/>
            <person name="Pan H."/>
            <person name="Lin S."/>
            <person name="Li N."/>
            <person name="Shaw J."/>
            <person name="Prado M."/>
            <person name="Sherman C."/>
            <person name="Li X."/>
            <person name="Tang J."/>
            <person name="Blankenship R."/>
            <person name="Zhao T."/>
            <person name="Touchman J."/>
            <person name="Sattley M."/>
        </authorList>
    </citation>
    <scope>NUCLEOTIDE SEQUENCE [LARGE SCALE GENOMIC DNA]</scope>
    <source>
        <strain evidence="4 5">ANT.BR</strain>
    </source>
</reference>
<accession>A0A1Q8YBC5</accession>
<dbReference type="Gene3D" id="2.40.240.10">
    <property type="entry name" value="Ribosomal Protein L25, Chain P"/>
    <property type="match status" value="1"/>
</dbReference>
<keyword evidence="4" id="KW-0436">Ligase</keyword>
<dbReference type="Pfam" id="PF20974">
    <property type="entry name" value="tRNA-synt_1c_C2"/>
    <property type="match status" value="1"/>
</dbReference>
<evidence type="ECO:0000256" key="1">
    <source>
        <dbReference type="ARBA" id="ARBA00022917"/>
    </source>
</evidence>
<comment type="caution">
    <text evidence="4">The sequence shown here is derived from an EMBL/GenBank/DDBJ whole genome shotgun (WGS) entry which is preliminary data.</text>
</comment>
<dbReference type="GO" id="GO:0016874">
    <property type="term" value="F:ligase activity"/>
    <property type="evidence" value="ECO:0007669"/>
    <property type="project" value="UniProtKB-KW"/>
</dbReference>
<evidence type="ECO:0000256" key="2">
    <source>
        <dbReference type="ARBA" id="ARBA00035479"/>
    </source>
</evidence>
<dbReference type="SUPFAM" id="SSF50715">
    <property type="entry name" value="Ribosomal protein L25-like"/>
    <property type="match status" value="1"/>
</dbReference>
<dbReference type="GO" id="GO:0006412">
    <property type="term" value="P:translation"/>
    <property type="evidence" value="ECO:0007669"/>
    <property type="project" value="UniProtKB-KW"/>
</dbReference>
<evidence type="ECO:0000313" key="5">
    <source>
        <dbReference type="Proteomes" id="UP000185911"/>
    </source>
</evidence>
<evidence type="ECO:0000313" key="4">
    <source>
        <dbReference type="EMBL" id="OLP05100.1"/>
    </source>
</evidence>
<dbReference type="InterPro" id="IPR020056">
    <property type="entry name" value="Rbsml_bL25/Gln-tRNA_synth_N"/>
</dbReference>
<dbReference type="InterPro" id="IPR011035">
    <property type="entry name" value="Ribosomal_bL25/Gln-tRNA_synth"/>
</dbReference>
<protein>
    <recommendedName>
        <fullName evidence="2">50S ribosomal protein L25</fullName>
    </recommendedName>
</protein>